<sequence length="520" mass="55792">MIAPRFEVRFSGVTLAADLSEQVESLVVETDLDLAGSFHLNLRLPSPALLDSALLDLGQSVEIHLGYGPDLVPAFLGEITSIEPSFPADGAPTVAVSGYDRSYRLRATEPEPRSYTATNDSVIAARIAAEHGLVPVVDPAPFVAERLQVESDMAFLKSCAAQYFFDVYVEWDRLHFHFPRPPGAAHVLEWGRNLSSFSPRISAAGLAGVQQVRAYNQELAQALTVTVLALDLNPENLLERLGGQARQLLMGLVRKGIRQEPVSNPVQALAVARAMLSNLLEGMYEGSGTCIGTPGLRAGQYVRITGIGERFGGTYRLRKVTHRIDAGGFHTDFSITARGHSSLLGLLRRTMHQAPAPDQEERFYGVLLAEVTSNTETQALPPAAHTGRIQVRFPGLTGDSITRWARCARPMAGSGAGFFALPQPGEQVLVAFEHGRLTEPYVLGALWNAQSRPPATNADGTNATTVLRSRTGHALTFDDGPQGLLSLNAAGDLQITASGSITIGTGQTSITLTEQGVDVQ</sequence>
<accession>A0A9X1T3P8</accession>
<dbReference type="Proteomes" id="UP001138997">
    <property type="component" value="Unassembled WGS sequence"/>
</dbReference>
<reference evidence="2" key="1">
    <citation type="submission" date="2021-11" db="EMBL/GenBank/DDBJ databases">
        <title>Streptomyces corallinus and Kineosporia corallina sp. nov., two new coral-derived marine actinobacteria.</title>
        <authorList>
            <person name="Buangrab K."/>
            <person name="Sutthacheep M."/>
            <person name="Yeemin T."/>
            <person name="Harunari E."/>
            <person name="Igarashi Y."/>
            <person name="Sripreechasak P."/>
            <person name="Kanchanasin P."/>
            <person name="Tanasupawat S."/>
            <person name="Phongsopitanun W."/>
        </authorList>
    </citation>
    <scope>NUCLEOTIDE SEQUENCE</scope>
    <source>
        <strain evidence="2">JCM 31032</strain>
    </source>
</reference>
<organism evidence="2 3">
    <name type="scientific">Kineosporia babensis</name>
    <dbReference type="NCBI Taxonomy" id="499548"/>
    <lineage>
        <taxon>Bacteria</taxon>
        <taxon>Bacillati</taxon>
        <taxon>Actinomycetota</taxon>
        <taxon>Actinomycetes</taxon>
        <taxon>Kineosporiales</taxon>
        <taxon>Kineosporiaceae</taxon>
        <taxon>Kineosporia</taxon>
    </lineage>
</organism>
<dbReference type="SUPFAM" id="SSF69255">
    <property type="entry name" value="gp5 N-terminal domain-like"/>
    <property type="match status" value="1"/>
</dbReference>
<dbReference type="SUPFAM" id="SSF69279">
    <property type="entry name" value="Phage tail proteins"/>
    <property type="match status" value="1"/>
</dbReference>
<keyword evidence="3" id="KW-1185">Reference proteome</keyword>
<proteinExistence type="predicted"/>
<comment type="caution">
    <text evidence="2">The sequence shown here is derived from an EMBL/GenBank/DDBJ whole genome shotgun (WGS) entry which is preliminary data.</text>
</comment>
<protein>
    <submittedName>
        <fullName evidence="2">Phage baseplate assembly protein V</fullName>
    </submittedName>
</protein>
<dbReference type="InterPro" id="IPR037026">
    <property type="entry name" value="Vgr_OB-fold_dom_sf"/>
</dbReference>
<dbReference type="Gene3D" id="2.40.50.230">
    <property type="entry name" value="Gp5 N-terminal domain"/>
    <property type="match status" value="1"/>
</dbReference>
<feature type="domain" description="Gp5/Type VI secretion system Vgr protein OB-fold" evidence="1">
    <location>
        <begin position="384"/>
        <end position="447"/>
    </location>
</feature>
<evidence type="ECO:0000313" key="2">
    <source>
        <dbReference type="EMBL" id="MCD5315943.1"/>
    </source>
</evidence>
<dbReference type="RefSeq" id="WP_231448763.1">
    <property type="nucleotide sequence ID" value="NZ_JAJOMB010000025.1"/>
</dbReference>
<dbReference type="Pfam" id="PF04717">
    <property type="entry name" value="Phage_base_V"/>
    <property type="match status" value="1"/>
</dbReference>
<evidence type="ECO:0000259" key="1">
    <source>
        <dbReference type="Pfam" id="PF04717"/>
    </source>
</evidence>
<dbReference type="InterPro" id="IPR006531">
    <property type="entry name" value="Gp5/Vgr_OB"/>
</dbReference>
<gene>
    <name evidence="2" type="ORF">LR394_34115</name>
</gene>
<name>A0A9X1T3P8_9ACTN</name>
<dbReference type="EMBL" id="JAJOMB010000025">
    <property type="protein sequence ID" value="MCD5315943.1"/>
    <property type="molecule type" value="Genomic_DNA"/>
</dbReference>
<dbReference type="AlphaFoldDB" id="A0A9X1T3P8"/>
<evidence type="ECO:0000313" key="3">
    <source>
        <dbReference type="Proteomes" id="UP001138997"/>
    </source>
</evidence>